<dbReference type="GO" id="GO:0006508">
    <property type="term" value="P:proteolysis"/>
    <property type="evidence" value="ECO:0007669"/>
    <property type="project" value="UniProtKB-KW"/>
</dbReference>
<feature type="transmembrane region" description="Helical" evidence="1">
    <location>
        <begin position="73"/>
        <end position="93"/>
    </location>
</feature>
<proteinExistence type="predicted"/>
<dbReference type="InterPro" id="IPR003675">
    <property type="entry name" value="Rce1/LyrA-like_dom"/>
</dbReference>
<evidence type="ECO:0000259" key="2">
    <source>
        <dbReference type="Pfam" id="PF02517"/>
    </source>
</evidence>
<keyword evidence="3" id="KW-0645">Protease</keyword>
<keyword evidence="3" id="KW-0378">Hydrolase</keyword>
<dbReference type="AlphaFoldDB" id="A0A1T5NXZ3"/>
<dbReference type="GO" id="GO:0004175">
    <property type="term" value="F:endopeptidase activity"/>
    <property type="evidence" value="ECO:0007669"/>
    <property type="project" value="UniProtKB-ARBA"/>
</dbReference>
<keyword evidence="1" id="KW-0812">Transmembrane</keyword>
<feature type="transmembrane region" description="Helical" evidence="1">
    <location>
        <begin position="153"/>
        <end position="170"/>
    </location>
</feature>
<name>A0A1T5NXZ3_9BACT</name>
<feature type="transmembrane region" description="Helical" evidence="1">
    <location>
        <begin position="130"/>
        <end position="147"/>
    </location>
</feature>
<protein>
    <submittedName>
        <fullName evidence="3">CAAX protease self-immunity</fullName>
    </submittedName>
</protein>
<dbReference type="EMBL" id="FUZZ01000002">
    <property type="protein sequence ID" value="SKD05374.1"/>
    <property type="molecule type" value="Genomic_DNA"/>
</dbReference>
<dbReference type="Pfam" id="PF02517">
    <property type="entry name" value="Rce1-like"/>
    <property type="match status" value="1"/>
</dbReference>
<sequence length="234" mass="26379">MKGKINIPAIILFYIIAVALRFLAVKTTLLDHVDNEYLKILLRGIGPTIGAVAAFTLFQIPSGLSLKGIYKNLLLPFVVYWILPAALIASVYYLQRGQFPIVLMFTVLVYGLLEEIGWRGFLQQQLKPLPKIYAIIIITILWFSWHLNFDLSTSNFIFFGIIFFGTWGIGKVYDKTASLLAVAGVHSLNNFFRNGLHETELILIAVLLAIWIVFIIGYDKKNEITAAANLNELK</sequence>
<evidence type="ECO:0000256" key="1">
    <source>
        <dbReference type="SAM" id="Phobius"/>
    </source>
</evidence>
<keyword evidence="1" id="KW-1133">Transmembrane helix</keyword>
<evidence type="ECO:0000313" key="3">
    <source>
        <dbReference type="EMBL" id="SKD05374.1"/>
    </source>
</evidence>
<dbReference type="Proteomes" id="UP000190166">
    <property type="component" value="Unassembled WGS sequence"/>
</dbReference>
<feature type="transmembrane region" description="Helical" evidence="1">
    <location>
        <begin position="201"/>
        <end position="218"/>
    </location>
</feature>
<organism evidence="3 4">
    <name type="scientific">Chitinophaga ginsengisegetis</name>
    <dbReference type="NCBI Taxonomy" id="393003"/>
    <lineage>
        <taxon>Bacteria</taxon>
        <taxon>Pseudomonadati</taxon>
        <taxon>Bacteroidota</taxon>
        <taxon>Chitinophagia</taxon>
        <taxon>Chitinophagales</taxon>
        <taxon>Chitinophagaceae</taxon>
        <taxon>Chitinophaga</taxon>
    </lineage>
</organism>
<feature type="domain" description="CAAX prenyl protease 2/Lysostaphin resistance protein A-like" evidence="2">
    <location>
        <begin position="99"/>
        <end position="192"/>
    </location>
</feature>
<gene>
    <name evidence="3" type="ORF">SAMN05660461_3082</name>
</gene>
<feature type="transmembrane region" description="Helical" evidence="1">
    <location>
        <begin position="99"/>
        <end position="118"/>
    </location>
</feature>
<dbReference type="STRING" id="393003.SAMN05660461_3082"/>
<feature type="transmembrane region" description="Helical" evidence="1">
    <location>
        <begin position="40"/>
        <end position="61"/>
    </location>
</feature>
<keyword evidence="1" id="KW-0472">Membrane</keyword>
<dbReference type="GO" id="GO:0080120">
    <property type="term" value="P:CAAX-box protein maturation"/>
    <property type="evidence" value="ECO:0007669"/>
    <property type="project" value="UniProtKB-ARBA"/>
</dbReference>
<accession>A0A1T5NXZ3</accession>
<dbReference type="RefSeq" id="WP_079470373.1">
    <property type="nucleotide sequence ID" value="NZ_FUZZ01000002.1"/>
</dbReference>
<reference evidence="3 4" key="1">
    <citation type="submission" date="2017-02" db="EMBL/GenBank/DDBJ databases">
        <authorList>
            <person name="Peterson S.W."/>
        </authorList>
    </citation>
    <scope>NUCLEOTIDE SEQUENCE [LARGE SCALE GENOMIC DNA]</scope>
    <source>
        <strain evidence="3 4">DSM 18108</strain>
    </source>
</reference>
<evidence type="ECO:0000313" key="4">
    <source>
        <dbReference type="Proteomes" id="UP000190166"/>
    </source>
</evidence>
<keyword evidence="4" id="KW-1185">Reference proteome</keyword>